<sequence length="598" mass="67038">MNFLTGLIISTGLVILRLNVLSASYQCGTRKHGFLPLLYRGWKVEEGQWPWHVAIFFKQPLETLKYQCGGSLLSEKHILTAGHCVVNRKTSAPRPKEIFELHLGQHNLSEVTDLVQIRDVSKVHVHPEYSTLRNDIAMLVMRLAVAYTDYVIPICIDQKVDRDLRNLEGDRGWITGWGVTESGNVSDVLWTASLSVVSYLSCTKNDPVLFGNLLNETVFCAGDLNGTSPGPGDSGGGMYFYDGDRWVLRGVVSFAKVDPVTKQVDTSKYAVFANVQRFLTWIQWVLTEDEPQTVRRPKRISETECEKFRQFVSKRKSGDCTNSRHPHSILISYSNADPHLSKCNGALVSEHFAITTCLCTSFSTPAQVLINGYGSVDIAEVTCYPEYSDSPKIHDLALVKMVKPVQLASNVIPACLASNWTENLYDTLVQTGVGFNRTTGARQIFETDENEVITEKRCFKIFDLEHVNVTRPGELCVINIDPLRIGLGGILGSPLQSQNVRTCMSTLVGLLDFAILNPKWPKHKPWVDGYVRISYYLDWIEEVVWGAAKQARPDGPSIVNSLTEKTDEPTVSPTTNEPINYDFVFPDQFAWLMANRFT</sequence>
<dbReference type="EnsemblMetazoa" id="AAEL020865-RA">
    <property type="protein sequence ID" value="AAEL020865-PA"/>
    <property type="gene ID" value="AAEL020865"/>
</dbReference>
<feature type="domain" description="Peptidase S1" evidence="5">
    <location>
        <begin position="38"/>
        <end position="287"/>
    </location>
</feature>
<dbReference type="GO" id="GO:0006508">
    <property type="term" value="P:proteolysis"/>
    <property type="evidence" value="ECO:0007669"/>
    <property type="project" value="InterPro"/>
</dbReference>
<dbReference type="PROSITE" id="PS00134">
    <property type="entry name" value="TRYPSIN_HIS"/>
    <property type="match status" value="1"/>
</dbReference>
<dbReference type="GO" id="GO:0004252">
    <property type="term" value="F:serine-type endopeptidase activity"/>
    <property type="evidence" value="ECO:0007669"/>
    <property type="project" value="InterPro"/>
</dbReference>
<accession>A0A6I8TYT1</accession>
<dbReference type="SMART" id="SM00020">
    <property type="entry name" value="Tryp_SPc"/>
    <property type="match status" value="1"/>
</dbReference>
<proteinExistence type="inferred from homology"/>
<feature type="domain" description="Peptidase S1" evidence="5">
    <location>
        <begin position="311"/>
        <end position="545"/>
    </location>
</feature>
<feature type="region of interest" description="Disordered" evidence="3">
    <location>
        <begin position="552"/>
        <end position="573"/>
    </location>
</feature>
<evidence type="ECO:0000256" key="2">
    <source>
        <dbReference type="ARBA" id="ARBA00024195"/>
    </source>
</evidence>
<dbReference type="InParanoid" id="A0A6I8TYT1"/>
<dbReference type="InterPro" id="IPR018114">
    <property type="entry name" value="TRYPSIN_HIS"/>
</dbReference>
<evidence type="ECO:0000313" key="6">
    <source>
        <dbReference type="EnsemblMetazoa" id="AAEL020865-PA"/>
    </source>
</evidence>
<feature type="signal peptide" evidence="4">
    <location>
        <begin position="1"/>
        <end position="22"/>
    </location>
</feature>
<evidence type="ECO:0000313" key="7">
    <source>
        <dbReference type="Proteomes" id="UP000008820"/>
    </source>
</evidence>
<dbReference type="PROSITE" id="PS50240">
    <property type="entry name" value="TRYPSIN_DOM"/>
    <property type="match status" value="2"/>
</dbReference>
<keyword evidence="4" id="KW-0732">Signal</keyword>
<keyword evidence="1" id="KW-1015">Disulfide bond</keyword>
<dbReference type="Pfam" id="PF00089">
    <property type="entry name" value="Trypsin"/>
    <property type="match status" value="2"/>
</dbReference>
<feature type="compositionally biased region" description="Polar residues" evidence="3">
    <location>
        <begin position="558"/>
        <end position="573"/>
    </location>
</feature>
<evidence type="ECO:0000256" key="4">
    <source>
        <dbReference type="SAM" id="SignalP"/>
    </source>
</evidence>
<evidence type="ECO:0000256" key="1">
    <source>
        <dbReference type="ARBA" id="ARBA00023157"/>
    </source>
</evidence>
<dbReference type="Gene3D" id="2.40.10.10">
    <property type="entry name" value="Trypsin-like serine proteases"/>
    <property type="match status" value="2"/>
</dbReference>
<dbReference type="PANTHER" id="PTHR24260:SF136">
    <property type="entry name" value="GH08193P-RELATED"/>
    <property type="match status" value="1"/>
</dbReference>
<dbReference type="AlphaFoldDB" id="A0A6I8TYT1"/>
<dbReference type="FunFam" id="2.40.10.10:FF:000068">
    <property type="entry name" value="transmembrane protease serine 2"/>
    <property type="match status" value="1"/>
</dbReference>
<evidence type="ECO:0000259" key="5">
    <source>
        <dbReference type="PROSITE" id="PS50240"/>
    </source>
</evidence>
<dbReference type="InterPro" id="IPR009003">
    <property type="entry name" value="Peptidase_S1_PA"/>
</dbReference>
<protein>
    <recommendedName>
        <fullName evidence="5">Peptidase S1 domain-containing protein</fullName>
    </recommendedName>
</protein>
<dbReference type="PANTHER" id="PTHR24260">
    <property type="match status" value="1"/>
</dbReference>
<organism evidence="6 7">
    <name type="scientific">Aedes aegypti</name>
    <name type="common">Yellowfever mosquito</name>
    <name type="synonym">Culex aegypti</name>
    <dbReference type="NCBI Taxonomy" id="7159"/>
    <lineage>
        <taxon>Eukaryota</taxon>
        <taxon>Metazoa</taxon>
        <taxon>Ecdysozoa</taxon>
        <taxon>Arthropoda</taxon>
        <taxon>Hexapoda</taxon>
        <taxon>Insecta</taxon>
        <taxon>Pterygota</taxon>
        <taxon>Neoptera</taxon>
        <taxon>Endopterygota</taxon>
        <taxon>Diptera</taxon>
        <taxon>Nematocera</taxon>
        <taxon>Culicoidea</taxon>
        <taxon>Culicidae</taxon>
        <taxon>Culicinae</taxon>
        <taxon>Aedini</taxon>
        <taxon>Aedes</taxon>
        <taxon>Stegomyia</taxon>
    </lineage>
</organism>
<name>A0A6I8TYT1_AEDAE</name>
<dbReference type="InterPro" id="IPR051333">
    <property type="entry name" value="CLIP_Serine_Protease"/>
</dbReference>
<comment type="similarity">
    <text evidence="2">Belongs to the peptidase S1 family. CLIP subfamily.</text>
</comment>
<gene>
    <name evidence="6" type="primary">5577037</name>
</gene>
<dbReference type="CDD" id="cd00190">
    <property type="entry name" value="Tryp_SPc"/>
    <property type="match status" value="1"/>
</dbReference>
<keyword evidence="7" id="KW-1185">Reference proteome</keyword>
<dbReference type="Proteomes" id="UP000008820">
    <property type="component" value="Chromosome 1"/>
</dbReference>
<feature type="chain" id="PRO_5043512424" description="Peptidase S1 domain-containing protein" evidence="4">
    <location>
        <begin position="23"/>
        <end position="598"/>
    </location>
</feature>
<dbReference type="PRINTS" id="PR00722">
    <property type="entry name" value="CHYMOTRYPSIN"/>
</dbReference>
<reference evidence="6" key="2">
    <citation type="submission" date="2020-05" db="UniProtKB">
        <authorList>
            <consortium name="EnsemblMetazoa"/>
        </authorList>
    </citation>
    <scope>IDENTIFICATION</scope>
    <source>
        <strain evidence="6">LVP_AGWG</strain>
    </source>
</reference>
<dbReference type="OrthoDB" id="7758075at2759"/>
<dbReference type="InterPro" id="IPR043504">
    <property type="entry name" value="Peptidase_S1_PA_chymotrypsin"/>
</dbReference>
<evidence type="ECO:0000256" key="3">
    <source>
        <dbReference type="SAM" id="MobiDB-lite"/>
    </source>
</evidence>
<dbReference type="InterPro" id="IPR001314">
    <property type="entry name" value="Peptidase_S1A"/>
</dbReference>
<reference evidence="6 7" key="1">
    <citation type="submission" date="2017-06" db="EMBL/GenBank/DDBJ databases">
        <title>Aedes aegypti genome working group (AGWG) sequencing and assembly.</title>
        <authorList>
            <consortium name="Aedes aegypti Genome Working Group (AGWG)"/>
            <person name="Matthews B.J."/>
        </authorList>
    </citation>
    <scope>NUCLEOTIDE SEQUENCE [LARGE SCALE GENOMIC DNA]</scope>
    <source>
        <strain evidence="6 7">LVP_AGWG</strain>
    </source>
</reference>
<dbReference type="InterPro" id="IPR001254">
    <property type="entry name" value="Trypsin_dom"/>
</dbReference>
<dbReference type="SUPFAM" id="SSF50494">
    <property type="entry name" value="Trypsin-like serine proteases"/>
    <property type="match status" value="2"/>
</dbReference>